<dbReference type="Proteomes" id="UP000257109">
    <property type="component" value="Unassembled WGS sequence"/>
</dbReference>
<gene>
    <name evidence="1" type="ORF">CR513_08385</name>
</gene>
<organism evidence="1 2">
    <name type="scientific">Mucuna pruriens</name>
    <name type="common">Velvet bean</name>
    <name type="synonym">Dolichos pruriens</name>
    <dbReference type="NCBI Taxonomy" id="157652"/>
    <lineage>
        <taxon>Eukaryota</taxon>
        <taxon>Viridiplantae</taxon>
        <taxon>Streptophyta</taxon>
        <taxon>Embryophyta</taxon>
        <taxon>Tracheophyta</taxon>
        <taxon>Spermatophyta</taxon>
        <taxon>Magnoliopsida</taxon>
        <taxon>eudicotyledons</taxon>
        <taxon>Gunneridae</taxon>
        <taxon>Pentapetalae</taxon>
        <taxon>rosids</taxon>
        <taxon>fabids</taxon>
        <taxon>Fabales</taxon>
        <taxon>Fabaceae</taxon>
        <taxon>Papilionoideae</taxon>
        <taxon>50 kb inversion clade</taxon>
        <taxon>NPAAA clade</taxon>
        <taxon>indigoferoid/millettioid clade</taxon>
        <taxon>Phaseoleae</taxon>
        <taxon>Mucuna</taxon>
    </lineage>
</organism>
<dbReference type="AlphaFoldDB" id="A0A371HXH3"/>
<protein>
    <submittedName>
        <fullName evidence="1">Uncharacterized protein</fullName>
    </submittedName>
</protein>
<dbReference type="OrthoDB" id="1749390at2759"/>
<accession>A0A371HXH3</accession>
<dbReference type="EMBL" id="QJKJ01001455">
    <property type="protein sequence ID" value="RDY07496.1"/>
    <property type="molecule type" value="Genomic_DNA"/>
</dbReference>
<evidence type="ECO:0000313" key="2">
    <source>
        <dbReference type="Proteomes" id="UP000257109"/>
    </source>
</evidence>
<evidence type="ECO:0000313" key="1">
    <source>
        <dbReference type="EMBL" id="RDY07496.1"/>
    </source>
</evidence>
<reference evidence="1" key="1">
    <citation type="submission" date="2018-05" db="EMBL/GenBank/DDBJ databases">
        <title>Draft genome of Mucuna pruriens seed.</title>
        <authorList>
            <person name="Nnadi N.E."/>
            <person name="Vos R."/>
            <person name="Hasami M.H."/>
            <person name="Devisetty U.K."/>
            <person name="Aguiy J.C."/>
        </authorList>
    </citation>
    <scope>NUCLEOTIDE SEQUENCE [LARGE SCALE GENOMIC DNA]</scope>
    <source>
        <strain evidence="1">JCA_2017</strain>
    </source>
</reference>
<keyword evidence="2" id="KW-1185">Reference proteome</keyword>
<name>A0A371HXH3_MUCPR</name>
<feature type="non-terminal residue" evidence="1">
    <location>
        <position position="1"/>
    </location>
</feature>
<sequence length="216" mass="25401">MTSENVTSTIVVKFKPLKLGMVELTLRTLCKGFPNLVKDLRQNYDADLVWKVENLSNTNMERMNEQPWLLIFDCELIGAGFYGPLYLAIRYFEGVTRHDVDEFPMMLNKFASRKTLYDNYEEILAQKELIYFQKSILEWLACEDMNNKYFHGTTLIRRGRKVEYESFCLRNVFPSLPFDSKEKLVNMVSLEKVKCTIFNMSAFKVLDPDDLQAIFY</sequence>
<proteinExistence type="predicted"/>
<comment type="caution">
    <text evidence="1">The sequence shown here is derived from an EMBL/GenBank/DDBJ whole genome shotgun (WGS) entry which is preliminary data.</text>
</comment>